<dbReference type="EMBL" id="JAHDVG010000472">
    <property type="protein sequence ID" value="KAH1179333.1"/>
    <property type="molecule type" value="Genomic_DNA"/>
</dbReference>
<dbReference type="Pfam" id="PF00061">
    <property type="entry name" value="Lipocalin"/>
    <property type="match status" value="1"/>
</dbReference>
<feature type="region of interest" description="Disordered" evidence="6">
    <location>
        <begin position="213"/>
        <end position="273"/>
    </location>
</feature>
<evidence type="ECO:0000256" key="6">
    <source>
        <dbReference type="SAM" id="MobiDB-lite"/>
    </source>
</evidence>
<feature type="compositionally biased region" description="Basic and acidic residues" evidence="6">
    <location>
        <begin position="240"/>
        <end position="255"/>
    </location>
</feature>
<sequence length="273" mass="30516">MAPAAPSLLLVLLLASLAPGQRQRRPPALESLFEKIKIQENFDLQQFSGKWFLVGVASKCDYLREHNHQLEATAMAVSASEGKSLAISTFRKLDGVCWEIKQQYRSTKAQGRFLLKGRSSNVDVVVGETDYSSYAILYYQKLRKISIKLYGRSVRVSDAIVGKFEQRITEMNMSEDFTYYFPTYGFCESADQFHLLDGELHPPRPVAALLAPASRASAPRVPHQPARPSGWDGLVQPQLSRERGQGEGRGKEVEKSPFYASLRQLPHGPQTGV</sequence>
<comment type="subcellular location">
    <subcellularLocation>
        <location evidence="1">Secreted</location>
    </subcellularLocation>
</comment>
<feature type="domain" description="Lipocalin/cytosolic fatty-acid binding" evidence="8">
    <location>
        <begin position="48"/>
        <end position="179"/>
    </location>
</feature>
<gene>
    <name evidence="9" type="ORF">KIL84_021916</name>
</gene>
<dbReference type="PANTHER" id="PTHR47304">
    <property type="entry name" value="COMPLEMENT COMPONENT C8 GAMMA CHAIN"/>
    <property type="match status" value="1"/>
</dbReference>
<dbReference type="InterPro" id="IPR043245">
    <property type="entry name" value="C8G"/>
</dbReference>
<dbReference type="PRINTS" id="PR01215">
    <property type="entry name" value="A1MCGLOBULIN"/>
</dbReference>
<evidence type="ECO:0000259" key="8">
    <source>
        <dbReference type="Pfam" id="PF00061"/>
    </source>
</evidence>
<name>A0A9D3XHA3_9SAUR</name>
<accession>A0A9D3XHA3</accession>
<comment type="similarity">
    <text evidence="5">Belongs to the calycin superfamily. Lipocalin family.</text>
</comment>
<evidence type="ECO:0000256" key="4">
    <source>
        <dbReference type="ARBA" id="ARBA00023157"/>
    </source>
</evidence>
<evidence type="ECO:0000256" key="7">
    <source>
        <dbReference type="SAM" id="SignalP"/>
    </source>
</evidence>
<comment type="caution">
    <text evidence="9">The sequence shown here is derived from an EMBL/GenBank/DDBJ whole genome shotgun (WGS) entry which is preliminary data.</text>
</comment>
<dbReference type="GO" id="GO:0072562">
    <property type="term" value="C:blood microparticle"/>
    <property type="evidence" value="ECO:0007669"/>
    <property type="project" value="TreeGrafter"/>
</dbReference>
<dbReference type="GO" id="GO:0001848">
    <property type="term" value="F:complement binding"/>
    <property type="evidence" value="ECO:0007669"/>
    <property type="project" value="TreeGrafter"/>
</dbReference>
<dbReference type="PRINTS" id="PR00179">
    <property type="entry name" value="LIPOCALIN"/>
</dbReference>
<feature type="signal peptide" evidence="7">
    <location>
        <begin position="1"/>
        <end position="20"/>
    </location>
</feature>
<dbReference type="InterPro" id="IPR022272">
    <property type="entry name" value="Lipocalin_CS"/>
</dbReference>
<keyword evidence="4" id="KW-1015">Disulfide bond</keyword>
<keyword evidence="10" id="KW-1185">Reference proteome</keyword>
<proteinExistence type="inferred from homology"/>
<reference evidence="9" key="1">
    <citation type="submission" date="2021-09" db="EMBL/GenBank/DDBJ databases">
        <title>The genome of Mauremys mutica provides insights into the evolution of semi-aquatic lifestyle.</title>
        <authorList>
            <person name="Gong S."/>
            <person name="Gao Y."/>
        </authorList>
    </citation>
    <scope>NUCLEOTIDE SEQUENCE</scope>
    <source>
        <strain evidence="9">MM-2020</strain>
        <tissue evidence="9">Muscle</tissue>
    </source>
</reference>
<dbReference type="PROSITE" id="PS00213">
    <property type="entry name" value="LIPOCALIN"/>
    <property type="match status" value="1"/>
</dbReference>
<evidence type="ECO:0000256" key="3">
    <source>
        <dbReference type="ARBA" id="ARBA00022729"/>
    </source>
</evidence>
<evidence type="ECO:0000256" key="5">
    <source>
        <dbReference type="RuleBase" id="RU003695"/>
    </source>
</evidence>
<dbReference type="InterPro" id="IPR000566">
    <property type="entry name" value="Lipocln_cytosolic_FA-bd_dom"/>
</dbReference>
<keyword evidence="3 7" id="KW-0732">Signal</keyword>
<evidence type="ECO:0000313" key="9">
    <source>
        <dbReference type="EMBL" id="KAH1179333.1"/>
    </source>
</evidence>
<dbReference type="PANTHER" id="PTHR47304:SF1">
    <property type="entry name" value="COMPLEMENT COMPONENT C8 GAMMA CHAIN"/>
    <property type="match status" value="1"/>
</dbReference>
<evidence type="ECO:0000256" key="2">
    <source>
        <dbReference type="ARBA" id="ARBA00022525"/>
    </source>
</evidence>
<organism evidence="9 10">
    <name type="scientific">Mauremys mutica</name>
    <name type="common">yellowpond turtle</name>
    <dbReference type="NCBI Taxonomy" id="74926"/>
    <lineage>
        <taxon>Eukaryota</taxon>
        <taxon>Metazoa</taxon>
        <taxon>Chordata</taxon>
        <taxon>Craniata</taxon>
        <taxon>Vertebrata</taxon>
        <taxon>Euteleostomi</taxon>
        <taxon>Archelosauria</taxon>
        <taxon>Testudinata</taxon>
        <taxon>Testudines</taxon>
        <taxon>Cryptodira</taxon>
        <taxon>Durocryptodira</taxon>
        <taxon>Testudinoidea</taxon>
        <taxon>Geoemydidae</taxon>
        <taxon>Geoemydinae</taxon>
        <taxon>Mauremys</taxon>
    </lineage>
</organism>
<dbReference type="GO" id="GO:0005579">
    <property type="term" value="C:membrane attack complex"/>
    <property type="evidence" value="ECO:0007669"/>
    <property type="project" value="InterPro"/>
</dbReference>
<protein>
    <recommendedName>
        <fullName evidence="8">Lipocalin/cytosolic fatty-acid binding domain-containing protein</fullName>
    </recommendedName>
</protein>
<dbReference type="SUPFAM" id="SSF50814">
    <property type="entry name" value="Lipocalins"/>
    <property type="match status" value="1"/>
</dbReference>
<evidence type="ECO:0000313" key="10">
    <source>
        <dbReference type="Proteomes" id="UP000827986"/>
    </source>
</evidence>
<keyword evidence="2" id="KW-0964">Secreted</keyword>
<dbReference type="Gene3D" id="2.40.128.20">
    <property type="match status" value="1"/>
</dbReference>
<dbReference type="GO" id="GO:0006956">
    <property type="term" value="P:complement activation"/>
    <property type="evidence" value="ECO:0007669"/>
    <property type="project" value="InterPro"/>
</dbReference>
<dbReference type="InterPro" id="IPR002968">
    <property type="entry name" value="A1-microglobln"/>
</dbReference>
<dbReference type="Proteomes" id="UP000827986">
    <property type="component" value="Unassembled WGS sequence"/>
</dbReference>
<dbReference type="GO" id="GO:0070062">
    <property type="term" value="C:extracellular exosome"/>
    <property type="evidence" value="ECO:0007669"/>
    <property type="project" value="TreeGrafter"/>
</dbReference>
<feature type="chain" id="PRO_5039720166" description="Lipocalin/cytosolic fatty-acid binding domain-containing protein" evidence="7">
    <location>
        <begin position="21"/>
        <end position="273"/>
    </location>
</feature>
<dbReference type="InterPro" id="IPR012674">
    <property type="entry name" value="Calycin"/>
</dbReference>
<dbReference type="AlphaFoldDB" id="A0A9D3XHA3"/>
<evidence type="ECO:0000256" key="1">
    <source>
        <dbReference type="ARBA" id="ARBA00004613"/>
    </source>
</evidence>